<dbReference type="PANTHER" id="PTHR46628">
    <property type="entry name" value="PIRNA BIOGENESIS PROTEIN EXD1"/>
    <property type="match status" value="1"/>
</dbReference>
<dbReference type="InterPro" id="IPR012337">
    <property type="entry name" value="RNaseH-like_sf"/>
</dbReference>
<dbReference type="EMBL" id="AMQN01004538">
    <property type="status" value="NOT_ANNOTATED_CDS"/>
    <property type="molecule type" value="Genomic_DNA"/>
</dbReference>
<evidence type="ECO:0000313" key="4">
    <source>
        <dbReference type="Proteomes" id="UP000014760"/>
    </source>
</evidence>
<dbReference type="SUPFAM" id="SSF53098">
    <property type="entry name" value="Ribonuclease H-like"/>
    <property type="match status" value="1"/>
</dbReference>
<evidence type="ECO:0000313" key="2">
    <source>
        <dbReference type="EMBL" id="ELU15581.1"/>
    </source>
</evidence>
<reference evidence="2 4" key="2">
    <citation type="journal article" date="2013" name="Nature">
        <title>Insights into bilaterian evolution from three spiralian genomes.</title>
        <authorList>
            <person name="Simakov O."/>
            <person name="Marletaz F."/>
            <person name="Cho S.J."/>
            <person name="Edsinger-Gonzales E."/>
            <person name="Havlak P."/>
            <person name="Hellsten U."/>
            <person name="Kuo D.H."/>
            <person name="Larsson T."/>
            <person name="Lv J."/>
            <person name="Arendt D."/>
            <person name="Savage R."/>
            <person name="Osoegawa K."/>
            <person name="de Jong P."/>
            <person name="Grimwood J."/>
            <person name="Chapman J.A."/>
            <person name="Shapiro H."/>
            <person name="Aerts A."/>
            <person name="Otillar R.P."/>
            <person name="Terry A.Y."/>
            <person name="Boore J.L."/>
            <person name="Grigoriev I.V."/>
            <person name="Lindberg D.R."/>
            <person name="Seaver E.C."/>
            <person name="Weisblat D.A."/>
            <person name="Putnam N.H."/>
            <person name="Rokhsar D.S."/>
        </authorList>
    </citation>
    <scope>NUCLEOTIDE SEQUENCE</scope>
    <source>
        <strain evidence="2 4">I ESC-2004</strain>
    </source>
</reference>
<organism evidence="2">
    <name type="scientific">Capitella teleta</name>
    <name type="common">Polychaete worm</name>
    <dbReference type="NCBI Taxonomy" id="283909"/>
    <lineage>
        <taxon>Eukaryota</taxon>
        <taxon>Metazoa</taxon>
        <taxon>Spiralia</taxon>
        <taxon>Lophotrochozoa</taxon>
        <taxon>Annelida</taxon>
        <taxon>Polychaeta</taxon>
        <taxon>Sedentaria</taxon>
        <taxon>Scolecida</taxon>
        <taxon>Capitellidae</taxon>
        <taxon>Capitella</taxon>
    </lineage>
</organism>
<reference evidence="3" key="3">
    <citation type="submission" date="2015-06" db="UniProtKB">
        <authorList>
            <consortium name="EnsemblMetazoa"/>
        </authorList>
    </citation>
    <scope>IDENTIFICATION</scope>
</reference>
<proteinExistence type="predicted"/>
<dbReference type="GO" id="GO:1990923">
    <property type="term" value="C:PET complex"/>
    <property type="evidence" value="ECO:0007669"/>
    <property type="project" value="TreeGrafter"/>
</dbReference>
<dbReference type="GO" id="GO:0034587">
    <property type="term" value="P:piRNA processing"/>
    <property type="evidence" value="ECO:0007669"/>
    <property type="project" value="TreeGrafter"/>
</dbReference>
<name>R7VH01_CAPTE</name>
<dbReference type="InterPro" id="IPR002562">
    <property type="entry name" value="3'-5'_exonuclease_dom"/>
</dbReference>
<dbReference type="STRING" id="283909.R7VH01"/>
<dbReference type="Gene3D" id="3.30.420.10">
    <property type="entry name" value="Ribonuclease H-like superfamily/Ribonuclease H"/>
    <property type="match status" value="1"/>
</dbReference>
<dbReference type="Pfam" id="PF01612">
    <property type="entry name" value="DNA_pol_A_exo1"/>
    <property type="match status" value="1"/>
</dbReference>
<dbReference type="SMART" id="SM00474">
    <property type="entry name" value="35EXOc"/>
    <property type="match status" value="1"/>
</dbReference>
<gene>
    <name evidence="2" type="ORF">CAPTEDRAFT_220187</name>
</gene>
<evidence type="ECO:0000259" key="1">
    <source>
        <dbReference type="SMART" id="SM00474"/>
    </source>
</evidence>
<dbReference type="HOGENOM" id="CLU_391411_0_0_1"/>
<evidence type="ECO:0000313" key="3">
    <source>
        <dbReference type="EnsemblMetazoa" id="CapteP220187"/>
    </source>
</evidence>
<dbReference type="Gene3D" id="2.30.30.100">
    <property type="match status" value="1"/>
</dbReference>
<sequence>MDHYLGSRVKVCTEEGVYVGELCDLDSNSGRLTIDKVTIDEKIKLPGQCNLYRKDIQNIQIIEESKKLSKEVVHQGERGQGRIVSRHEAPRHLNKLKDPTTSTFASDPKTKELLLQQTDFGKYLCGYYSDHVTMCLTYLSVPKPEVKPSPRTILKRTEPVSSALPKKPVVDLSNRPTSYTIVDALNTNFRDAVQSLAAENIISIAAEGIRIGRNGTLAWLQMATRQHVMLFDMKALGPRAFEEGIRYLLEEPTILKIIHDCRGLSDLLHHIYKIRLVNIFDTQVADAVIEFNKKGTWPEYTNPLNKCILMFLDVDISEISIFRKHAETYEADQSVWLRRPLPPPALDYLVKSVRCLRELRLVLMERMLSVFTDGVDIYLSVNRDSTDAVASKKEKNQHLLPSEFADLRCQAADSRKKTAQISDSFHSNCDGVFDPNFKYCHDGMWHQGYGLVKPIPERYERKAPRVRFEDDESSCNGLSVEGPGLLTLGAEALKRQEKLNKKTEAIAAAQSPIHTDVIAVQSLKDADVIAVQSPKNADVFAVQSPQNADVIAVQSPNNADVIPAVSSPKEADIISPFLLPPSEEELKPCALDQSFVPAGHFIQNRKKLPMTQTDSCYDTGSDFDSAPKASLTCMSFDAIPTGNSNMSISSPEEEEVPKAEPQMPVYRKGKGRAFVLQSDFSSTPAPSFTGIGRGRGSILNLLARE</sequence>
<dbReference type="EnsemblMetazoa" id="CapteT220187">
    <property type="protein sequence ID" value="CapteP220187"/>
    <property type="gene ID" value="CapteG220187"/>
</dbReference>
<dbReference type="GO" id="GO:0003676">
    <property type="term" value="F:nucleic acid binding"/>
    <property type="evidence" value="ECO:0007669"/>
    <property type="project" value="InterPro"/>
</dbReference>
<protein>
    <recommendedName>
        <fullName evidence="1">3'-5' exonuclease domain-containing protein</fullName>
    </recommendedName>
</protein>
<dbReference type="GO" id="GO:0008408">
    <property type="term" value="F:3'-5' exonuclease activity"/>
    <property type="evidence" value="ECO:0007669"/>
    <property type="project" value="InterPro"/>
</dbReference>
<reference evidence="4" key="1">
    <citation type="submission" date="2012-12" db="EMBL/GenBank/DDBJ databases">
        <authorList>
            <person name="Hellsten U."/>
            <person name="Grimwood J."/>
            <person name="Chapman J.A."/>
            <person name="Shapiro H."/>
            <person name="Aerts A."/>
            <person name="Otillar R.P."/>
            <person name="Terry A.Y."/>
            <person name="Boore J.L."/>
            <person name="Simakov O."/>
            <person name="Marletaz F."/>
            <person name="Cho S.-J."/>
            <person name="Edsinger-Gonzales E."/>
            <person name="Havlak P."/>
            <person name="Kuo D.-H."/>
            <person name="Larsson T."/>
            <person name="Lv J."/>
            <person name="Arendt D."/>
            <person name="Savage R."/>
            <person name="Osoegawa K."/>
            <person name="de Jong P."/>
            <person name="Lindberg D.R."/>
            <person name="Seaver E.C."/>
            <person name="Weisblat D.A."/>
            <person name="Putnam N.H."/>
            <person name="Grigoriev I.V."/>
            <person name="Rokhsar D.S."/>
        </authorList>
    </citation>
    <scope>NUCLEOTIDE SEQUENCE</scope>
    <source>
        <strain evidence="4">I ESC-2004</strain>
    </source>
</reference>
<dbReference type="InterPro" id="IPR052144">
    <property type="entry name" value="piRNA_biogenesis_EXD1"/>
</dbReference>
<accession>R7VH01</accession>
<dbReference type="EMBL" id="KB293746">
    <property type="protein sequence ID" value="ELU15581.1"/>
    <property type="molecule type" value="Genomic_DNA"/>
</dbReference>
<dbReference type="InterPro" id="IPR036397">
    <property type="entry name" value="RNaseH_sf"/>
</dbReference>
<feature type="domain" description="3'-5' exonuclease" evidence="1">
    <location>
        <begin position="180"/>
        <end position="368"/>
    </location>
</feature>
<dbReference type="Proteomes" id="UP000014760">
    <property type="component" value="Unassembled WGS sequence"/>
</dbReference>
<dbReference type="OrthoDB" id="26838at2759"/>
<keyword evidence="4" id="KW-1185">Reference proteome</keyword>
<dbReference type="PANTHER" id="PTHR46628:SF1">
    <property type="entry name" value="PIRNA BIOGENESIS PROTEIN EXD1"/>
    <property type="match status" value="1"/>
</dbReference>
<dbReference type="AlphaFoldDB" id="R7VH01"/>
<dbReference type="OMA" id="TENNEHC"/>